<evidence type="ECO:0000256" key="4">
    <source>
        <dbReference type="ARBA" id="ARBA00023163"/>
    </source>
</evidence>
<dbReference type="Pfam" id="PF04542">
    <property type="entry name" value="Sigma70_r2"/>
    <property type="match status" value="1"/>
</dbReference>
<evidence type="ECO:0000256" key="3">
    <source>
        <dbReference type="ARBA" id="ARBA00023082"/>
    </source>
</evidence>
<proteinExistence type="inferred from homology"/>
<dbReference type="Gene3D" id="1.10.1740.10">
    <property type="match status" value="1"/>
</dbReference>
<dbReference type="EMBL" id="FQXR01000002">
    <property type="protein sequence ID" value="SHH38407.1"/>
    <property type="molecule type" value="Genomic_DNA"/>
</dbReference>
<dbReference type="PANTHER" id="PTHR43133">
    <property type="entry name" value="RNA POLYMERASE ECF-TYPE SIGMA FACTO"/>
    <property type="match status" value="1"/>
</dbReference>
<name>A0A1M5SII9_9FIRM</name>
<keyword evidence="3" id="KW-0731">Sigma factor</keyword>
<comment type="similarity">
    <text evidence="1">Belongs to the sigma-70 factor family. ECF subfamily.</text>
</comment>
<evidence type="ECO:0000313" key="7">
    <source>
        <dbReference type="EMBL" id="SHH38407.1"/>
    </source>
</evidence>
<evidence type="ECO:0000259" key="5">
    <source>
        <dbReference type="Pfam" id="PF04542"/>
    </source>
</evidence>
<dbReference type="InterPro" id="IPR007627">
    <property type="entry name" value="RNA_pol_sigma70_r2"/>
</dbReference>
<reference evidence="7 8" key="1">
    <citation type="submission" date="2016-11" db="EMBL/GenBank/DDBJ databases">
        <authorList>
            <person name="Jaros S."/>
            <person name="Januszkiewicz K."/>
            <person name="Wedrychowicz H."/>
        </authorList>
    </citation>
    <scope>NUCLEOTIDE SEQUENCE [LARGE SCALE GENOMIC DNA]</scope>
    <source>
        <strain evidence="7 8">DSM 13106</strain>
    </source>
</reference>
<dbReference type="GO" id="GO:0006352">
    <property type="term" value="P:DNA-templated transcription initiation"/>
    <property type="evidence" value="ECO:0007669"/>
    <property type="project" value="InterPro"/>
</dbReference>
<dbReference type="InterPro" id="IPR013325">
    <property type="entry name" value="RNA_pol_sigma_r2"/>
</dbReference>
<dbReference type="InterPro" id="IPR036388">
    <property type="entry name" value="WH-like_DNA-bd_sf"/>
</dbReference>
<dbReference type="PANTHER" id="PTHR43133:SF51">
    <property type="entry name" value="RNA POLYMERASE SIGMA FACTOR"/>
    <property type="match status" value="1"/>
</dbReference>
<dbReference type="RefSeq" id="WP_072742653.1">
    <property type="nucleotide sequence ID" value="NZ_FQXR01000002.1"/>
</dbReference>
<dbReference type="STRING" id="1123281.SAMN02745180_00185"/>
<dbReference type="Gene3D" id="1.10.10.10">
    <property type="entry name" value="Winged helix-like DNA-binding domain superfamily/Winged helix DNA-binding domain"/>
    <property type="match status" value="1"/>
</dbReference>
<dbReference type="CDD" id="cd06171">
    <property type="entry name" value="Sigma70_r4"/>
    <property type="match status" value="1"/>
</dbReference>
<gene>
    <name evidence="7" type="ORF">SAMN02745180_00185</name>
</gene>
<dbReference type="SUPFAM" id="SSF88659">
    <property type="entry name" value="Sigma3 and sigma4 domains of RNA polymerase sigma factors"/>
    <property type="match status" value="1"/>
</dbReference>
<dbReference type="InterPro" id="IPR013249">
    <property type="entry name" value="RNA_pol_sigma70_r4_t2"/>
</dbReference>
<dbReference type="Pfam" id="PF08281">
    <property type="entry name" value="Sigma70_r4_2"/>
    <property type="match status" value="1"/>
</dbReference>
<dbReference type="SUPFAM" id="SSF88946">
    <property type="entry name" value="Sigma2 domain of RNA polymerase sigma factors"/>
    <property type="match status" value="1"/>
</dbReference>
<keyword evidence="8" id="KW-1185">Reference proteome</keyword>
<dbReference type="Proteomes" id="UP000184389">
    <property type="component" value="Unassembled WGS sequence"/>
</dbReference>
<dbReference type="OrthoDB" id="9782703at2"/>
<sequence>MELTSFSKRRRNTEVYKAKKGDNEAFLALIDQNRLNIYRVARGILKNEEDVKDAIQNTLMKAFQNIHTLEKDEYFKTWLIRILINECNEILRKNKRNISLDENIGDIGEKYTDDYENMDLVRAINSLDEELRILITLFYFEDISVRDISEILNISKGTVKSRLSRARLKLRKILGEDY</sequence>
<evidence type="ECO:0000313" key="8">
    <source>
        <dbReference type="Proteomes" id="UP000184389"/>
    </source>
</evidence>
<dbReference type="NCBIfam" id="TIGR02937">
    <property type="entry name" value="sigma70-ECF"/>
    <property type="match status" value="1"/>
</dbReference>
<feature type="domain" description="RNA polymerase sigma factor 70 region 4 type 2" evidence="6">
    <location>
        <begin position="119"/>
        <end position="170"/>
    </location>
</feature>
<organism evidence="7 8">
    <name type="scientific">Sporanaerobacter acetigenes DSM 13106</name>
    <dbReference type="NCBI Taxonomy" id="1123281"/>
    <lineage>
        <taxon>Bacteria</taxon>
        <taxon>Bacillati</taxon>
        <taxon>Bacillota</taxon>
        <taxon>Tissierellia</taxon>
        <taxon>Tissierellales</taxon>
        <taxon>Sporanaerobacteraceae</taxon>
        <taxon>Sporanaerobacter</taxon>
    </lineage>
</organism>
<dbReference type="InterPro" id="IPR013324">
    <property type="entry name" value="RNA_pol_sigma_r3/r4-like"/>
</dbReference>
<dbReference type="InterPro" id="IPR039425">
    <property type="entry name" value="RNA_pol_sigma-70-like"/>
</dbReference>
<keyword evidence="4" id="KW-0804">Transcription</keyword>
<keyword evidence="2" id="KW-0805">Transcription regulation</keyword>
<dbReference type="AlphaFoldDB" id="A0A1M5SII9"/>
<dbReference type="GO" id="GO:0003677">
    <property type="term" value="F:DNA binding"/>
    <property type="evidence" value="ECO:0007669"/>
    <property type="project" value="InterPro"/>
</dbReference>
<accession>A0A1M5SII9</accession>
<dbReference type="InterPro" id="IPR014284">
    <property type="entry name" value="RNA_pol_sigma-70_dom"/>
</dbReference>
<evidence type="ECO:0000256" key="1">
    <source>
        <dbReference type="ARBA" id="ARBA00010641"/>
    </source>
</evidence>
<evidence type="ECO:0000259" key="6">
    <source>
        <dbReference type="Pfam" id="PF08281"/>
    </source>
</evidence>
<feature type="domain" description="RNA polymerase sigma-70 region 2" evidence="5">
    <location>
        <begin position="29"/>
        <end position="96"/>
    </location>
</feature>
<dbReference type="GO" id="GO:0016987">
    <property type="term" value="F:sigma factor activity"/>
    <property type="evidence" value="ECO:0007669"/>
    <property type="project" value="UniProtKB-KW"/>
</dbReference>
<protein>
    <submittedName>
        <fullName evidence="7">RNA polymerase sigma-70 factor, ECF subfamily</fullName>
    </submittedName>
</protein>
<evidence type="ECO:0000256" key="2">
    <source>
        <dbReference type="ARBA" id="ARBA00023015"/>
    </source>
</evidence>